<feature type="chain" id="PRO_5024851281" evidence="1">
    <location>
        <begin position="20"/>
        <end position="151"/>
    </location>
</feature>
<gene>
    <name evidence="2" type="ORF">TRICI_005542</name>
</gene>
<evidence type="ECO:0000256" key="1">
    <source>
        <dbReference type="SAM" id="SignalP"/>
    </source>
</evidence>
<evidence type="ECO:0000313" key="3">
    <source>
        <dbReference type="Proteomes" id="UP000761534"/>
    </source>
</evidence>
<sequence>MKLTSLITAAVAATTAVAGTNWDISSIEKARHKDKTIACRDCLFDSLEASISDMFNQMAGGKNTGTATKKGDGHEVILKFRKTASGQVHKPEGSDLFEIAGFTVLDYNHPYAAQGCMSLKYLEKPQAELSFTINSKDYHFKNIPDACTVPA</sequence>
<dbReference type="VEuPathDB" id="FungiDB:TRICI_005542"/>
<organism evidence="2 3">
    <name type="scientific">Trichomonascus ciferrii</name>
    <dbReference type="NCBI Taxonomy" id="44093"/>
    <lineage>
        <taxon>Eukaryota</taxon>
        <taxon>Fungi</taxon>
        <taxon>Dikarya</taxon>
        <taxon>Ascomycota</taxon>
        <taxon>Saccharomycotina</taxon>
        <taxon>Dipodascomycetes</taxon>
        <taxon>Dipodascales</taxon>
        <taxon>Trichomonascaceae</taxon>
        <taxon>Trichomonascus</taxon>
        <taxon>Trichomonascus ciferrii complex</taxon>
    </lineage>
</organism>
<dbReference type="AlphaFoldDB" id="A0A642US91"/>
<dbReference type="EMBL" id="SWFS01000431">
    <property type="protein sequence ID" value="KAA8904316.1"/>
    <property type="molecule type" value="Genomic_DNA"/>
</dbReference>
<name>A0A642US91_9ASCO</name>
<protein>
    <submittedName>
        <fullName evidence="2">Uncharacterized protein</fullName>
    </submittedName>
</protein>
<keyword evidence="1" id="KW-0732">Signal</keyword>
<comment type="caution">
    <text evidence="2">The sequence shown here is derived from an EMBL/GenBank/DDBJ whole genome shotgun (WGS) entry which is preliminary data.</text>
</comment>
<reference evidence="2" key="1">
    <citation type="journal article" date="2019" name="G3 (Bethesda)">
        <title>Genome Assemblies of Two Rare Opportunistic Yeast Pathogens: Diutina rugosa (syn. Candida rugosa) and Trichomonascus ciferrii (syn. Candida ciferrii).</title>
        <authorList>
            <person name="Mixao V."/>
            <person name="Saus E."/>
            <person name="Hansen A.P."/>
            <person name="Lass-Florl C."/>
            <person name="Gabaldon T."/>
        </authorList>
    </citation>
    <scope>NUCLEOTIDE SEQUENCE</scope>
    <source>
        <strain evidence="2">CBS 4856</strain>
    </source>
</reference>
<proteinExistence type="predicted"/>
<feature type="signal peptide" evidence="1">
    <location>
        <begin position="1"/>
        <end position="19"/>
    </location>
</feature>
<keyword evidence="3" id="KW-1185">Reference proteome</keyword>
<evidence type="ECO:0000313" key="2">
    <source>
        <dbReference type="EMBL" id="KAA8904316.1"/>
    </source>
</evidence>
<accession>A0A642US91</accession>
<dbReference type="Proteomes" id="UP000761534">
    <property type="component" value="Unassembled WGS sequence"/>
</dbReference>